<dbReference type="InParanoid" id="Q22VU9"/>
<evidence type="ECO:0000256" key="5">
    <source>
        <dbReference type="ARBA" id="ARBA00023136"/>
    </source>
</evidence>
<keyword evidence="5 6" id="KW-0472">Membrane</keyword>
<evidence type="ECO:0000256" key="7">
    <source>
        <dbReference type="SAM" id="SignalP"/>
    </source>
</evidence>
<feature type="transmembrane region" description="Helical" evidence="6">
    <location>
        <begin position="88"/>
        <end position="111"/>
    </location>
</feature>
<dbReference type="PANTHER" id="PTHR13146:SF0">
    <property type="entry name" value="SOLUTE CARRIER FAMILY 35 MEMBER F6"/>
    <property type="match status" value="1"/>
</dbReference>
<dbReference type="InterPro" id="IPR013657">
    <property type="entry name" value="SCL35B1-4/HUT1"/>
</dbReference>
<dbReference type="GO" id="GO:0055085">
    <property type="term" value="P:transmembrane transport"/>
    <property type="evidence" value="ECO:0007669"/>
    <property type="project" value="InterPro"/>
</dbReference>
<evidence type="ECO:0000256" key="2">
    <source>
        <dbReference type="ARBA" id="ARBA00022448"/>
    </source>
</evidence>
<sequence>MTPLQIKLLLVAQILCGLSSGLLYKQQQRSVVNGVEFNHPFMQTYLMFIGEALCFALFLVYKKMYPQQYKKECEDAVQEGLKLNPSKFLFAIPTLCDFTTTTVGFFAMYMMPLSINYMINGGNLIVISVFSVIFLKKVLYRHHYMGLFLNIVGLIIIGVSAMQNSSDGDNSALLLGIILQCCTFFTSSTQSVVEEKFFRNYHLNPFEFVGYEGFWGLIITMAGLNIFTHIDCPSIISDCPDGKMESVPGFFDQVFTIEGEYQPTLLIVVILTIFAIFFLNGIALSITKYLSALTRSVVASVVPFAVWMATLALGWEEFNYIQLIGYIIITIGSLIYNEIINIPVFNMNYYTKEKIAQREKMYQEKPAITIDLPNCEEDAKINDPQLNNVVSAETQQAAS</sequence>
<organism evidence="8 9">
    <name type="scientific">Tetrahymena thermophila (strain SB210)</name>
    <dbReference type="NCBI Taxonomy" id="312017"/>
    <lineage>
        <taxon>Eukaryota</taxon>
        <taxon>Sar</taxon>
        <taxon>Alveolata</taxon>
        <taxon>Ciliophora</taxon>
        <taxon>Intramacronucleata</taxon>
        <taxon>Oligohymenophorea</taxon>
        <taxon>Hymenostomatida</taxon>
        <taxon>Tetrahymenina</taxon>
        <taxon>Tetrahymenidae</taxon>
        <taxon>Tetrahymena</taxon>
    </lineage>
</organism>
<feature type="transmembrane region" description="Helical" evidence="6">
    <location>
        <begin position="214"/>
        <end position="236"/>
    </location>
</feature>
<dbReference type="RefSeq" id="XP_001009913.1">
    <property type="nucleotide sequence ID" value="XM_001009913.1"/>
</dbReference>
<dbReference type="GeneID" id="7841780"/>
<protein>
    <submittedName>
        <fullName evidence="8">Triose-phosphate transporter family protein</fullName>
    </submittedName>
</protein>
<evidence type="ECO:0000313" key="9">
    <source>
        <dbReference type="Proteomes" id="UP000009168"/>
    </source>
</evidence>
<keyword evidence="2" id="KW-0813">Transport</keyword>
<dbReference type="InterPro" id="IPR037185">
    <property type="entry name" value="EmrE-like"/>
</dbReference>
<feature type="transmembrane region" description="Helical" evidence="6">
    <location>
        <begin position="117"/>
        <end position="135"/>
    </location>
</feature>
<dbReference type="EMBL" id="GG662820">
    <property type="protein sequence ID" value="EAR89667.1"/>
    <property type="molecule type" value="Genomic_DNA"/>
</dbReference>
<evidence type="ECO:0000256" key="3">
    <source>
        <dbReference type="ARBA" id="ARBA00022692"/>
    </source>
</evidence>
<comment type="subcellular location">
    <subcellularLocation>
        <location evidence="1">Membrane</location>
        <topology evidence="1">Multi-pass membrane protein</topology>
    </subcellularLocation>
</comment>
<feature type="chain" id="PRO_5004201367" evidence="7">
    <location>
        <begin position="22"/>
        <end position="399"/>
    </location>
</feature>
<reference evidence="9" key="1">
    <citation type="journal article" date="2006" name="PLoS Biol.">
        <title>Macronuclear genome sequence of the ciliate Tetrahymena thermophila, a model eukaryote.</title>
        <authorList>
            <person name="Eisen J.A."/>
            <person name="Coyne R.S."/>
            <person name="Wu M."/>
            <person name="Wu D."/>
            <person name="Thiagarajan M."/>
            <person name="Wortman J.R."/>
            <person name="Badger J.H."/>
            <person name="Ren Q."/>
            <person name="Amedeo P."/>
            <person name="Jones K.M."/>
            <person name="Tallon L.J."/>
            <person name="Delcher A.L."/>
            <person name="Salzberg S.L."/>
            <person name="Silva J.C."/>
            <person name="Haas B.J."/>
            <person name="Majoros W.H."/>
            <person name="Farzad M."/>
            <person name="Carlton J.M."/>
            <person name="Smith R.K. Jr."/>
            <person name="Garg J."/>
            <person name="Pearlman R.E."/>
            <person name="Karrer K.M."/>
            <person name="Sun L."/>
            <person name="Manning G."/>
            <person name="Elde N.C."/>
            <person name="Turkewitz A.P."/>
            <person name="Asai D.J."/>
            <person name="Wilkes D.E."/>
            <person name="Wang Y."/>
            <person name="Cai H."/>
            <person name="Collins K."/>
            <person name="Stewart B.A."/>
            <person name="Lee S.R."/>
            <person name="Wilamowska K."/>
            <person name="Weinberg Z."/>
            <person name="Ruzzo W.L."/>
            <person name="Wloga D."/>
            <person name="Gaertig J."/>
            <person name="Frankel J."/>
            <person name="Tsao C.-C."/>
            <person name="Gorovsky M.A."/>
            <person name="Keeling P.J."/>
            <person name="Waller R.F."/>
            <person name="Patron N.J."/>
            <person name="Cherry J.M."/>
            <person name="Stover N.A."/>
            <person name="Krieger C.J."/>
            <person name="del Toro C."/>
            <person name="Ryder H.F."/>
            <person name="Williamson S.C."/>
            <person name="Barbeau R.A."/>
            <person name="Hamilton E.P."/>
            <person name="Orias E."/>
        </authorList>
    </citation>
    <scope>NUCLEOTIDE SEQUENCE [LARGE SCALE GENOMIC DNA]</scope>
    <source>
        <strain evidence="9">SB210</strain>
    </source>
</reference>
<dbReference type="Proteomes" id="UP000009168">
    <property type="component" value="Unassembled WGS sequence"/>
</dbReference>
<dbReference type="Pfam" id="PF08449">
    <property type="entry name" value="UAA"/>
    <property type="match status" value="1"/>
</dbReference>
<dbReference type="eggNOG" id="KOG3912">
    <property type="taxonomic scope" value="Eukaryota"/>
</dbReference>
<dbReference type="AlphaFoldDB" id="Q22VU9"/>
<evidence type="ECO:0000256" key="1">
    <source>
        <dbReference type="ARBA" id="ARBA00004141"/>
    </source>
</evidence>
<accession>Q22VU9</accession>
<gene>
    <name evidence="8" type="ORF">TTHERM_00161850</name>
</gene>
<dbReference type="PANTHER" id="PTHR13146">
    <property type="match status" value="1"/>
</dbReference>
<feature type="transmembrane region" description="Helical" evidence="6">
    <location>
        <begin position="147"/>
        <end position="166"/>
    </location>
</feature>
<feature type="transmembrane region" description="Helical" evidence="6">
    <location>
        <begin position="265"/>
        <end position="284"/>
    </location>
</feature>
<dbReference type="KEGG" id="tet:TTHERM_00161850"/>
<feature type="transmembrane region" description="Helical" evidence="6">
    <location>
        <begin position="41"/>
        <end position="61"/>
    </location>
</feature>
<evidence type="ECO:0000256" key="6">
    <source>
        <dbReference type="SAM" id="Phobius"/>
    </source>
</evidence>
<keyword evidence="7" id="KW-0732">Signal</keyword>
<dbReference type="FunCoup" id="Q22VU9">
    <property type="interactions" value="362"/>
</dbReference>
<feature type="signal peptide" evidence="7">
    <location>
        <begin position="1"/>
        <end position="21"/>
    </location>
</feature>
<evidence type="ECO:0000313" key="8">
    <source>
        <dbReference type="EMBL" id="EAR89667.1"/>
    </source>
</evidence>
<keyword evidence="9" id="KW-1185">Reference proteome</keyword>
<evidence type="ECO:0000256" key="4">
    <source>
        <dbReference type="ARBA" id="ARBA00022989"/>
    </source>
</evidence>
<dbReference type="HOGENOM" id="CLU_025028_4_0_1"/>
<dbReference type="OMA" id="HHANREP"/>
<feature type="transmembrane region" description="Helical" evidence="6">
    <location>
        <begin position="321"/>
        <end position="345"/>
    </location>
</feature>
<feature type="transmembrane region" description="Helical" evidence="6">
    <location>
        <begin position="296"/>
        <end position="315"/>
    </location>
</feature>
<dbReference type="GO" id="GO:0016020">
    <property type="term" value="C:membrane"/>
    <property type="evidence" value="ECO:0007669"/>
    <property type="project" value="UniProtKB-SubCell"/>
</dbReference>
<dbReference type="SUPFAM" id="SSF103481">
    <property type="entry name" value="Multidrug resistance efflux transporter EmrE"/>
    <property type="match status" value="1"/>
</dbReference>
<name>Q22VU9_TETTS</name>
<keyword evidence="3 6" id="KW-0812">Transmembrane</keyword>
<proteinExistence type="predicted"/>
<keyword evidence="4 6" id="KW-1133">Transmembrane helix</keyword>
<feature type="transmembrane region" description="Helical" evidence="6">
    <location>
        <begin position="172"/>
        <end position="193"/>
    </location>
</feature>
<dbReference type="OrthoDB" id="300580at2759"/>